<name>A0A7J6X307_THATH</name>
<organism evidence="6 7">
    <name type="scientific">Thalictrum thalictroides</name>
    <name type="common">Rue-anemone</name>
    <name type="synonym">Anemone thalictroides</name>
    <dbReference type="NCBI Taxonomy" id="46969"/>
    <lineage>
        <taxon>Eukaryota</taxon>
        <taxon>Viridiplantae</taxon>
        <taxon>Streptophyta</taxon>
        <taxon>Embryophyta</taxon>
        <taxon>Tracheophyta</taxon>
        <taxon>Spermatophyta</taxon>
        <taxon>Magnoliopsida</taxon>
        <taxon>Ranunculales</taxon>
        <taxon>Ranunculaceae</taxon>
        <taxon>Thalictroideae</taxon>
        <taxon>Thalictrum</taxon>
    </lineage>
</organism>
<evidence type="ECO:0000313" key="6">
    <source>
        <dbReference type="EMBL" id="KAF5202722.1"/>
    </source>
</evidence>
<dbReference type="Proteomes" id="UP000554482">
    <property type="component" value="Unassembled WGS sequence"/>
</dbReference>
<keyword evidence="1" id="KW-0479">Metal-binding</keyword>
<dbReference type="PANTHER" id="PTHR46951:SF2">
    <property type="entry name" value="BED-TYPE DOMAIN-CONTAINING PROTEIN"/>
    <property type="match status" value="1"/>
</dbReference>
<dbReference type="PANTHER" id="PTHR46951">
    <property type="entry name" value="BED-TYPE DOMAIN-CONTAINING PROTEIN"/>
    <property type="match status" value="1"/>
</dbReference>
<evidence type="ECO:0000313" key="7">
    <source>
        <dbReference type="Proteomes" id="UP000554482"/>
    </source>
</evidence>
<reference evidence="6 7" key="1">
    <citation type="submission" date="2020-06" db="EMBL/GenBank/DDBJ databases">
        <title>Transcriptomic and genomic resources for Thalictrum thalictroides and T. hernandezii: Facilitating candidate gene discovery in an emerging model plant lineage.</title>
        <authorList>
            <person name="Arias T."/>
            <person name="Riano-Pachon D.M."/>
            <person name="Di Stilio V.S."/>
        </authorList>
    </citation>
    <scope>NUCLEOTIDE SEQUENCE [LARGE SCALE GENOMIC DNA]</scope>
    <source>
        <strain evidence="7">cv. WT478/WT964</strain>
        <tissue evidence="6">Leaves</tissue>
    </source>
</reference>
<feature type="non-terminal residue" evidence="6">
    <location>
        <position position="225"/>
    </location>
</feature>
<dbReference type="InterPro" id="IPR003656">
    <property type="entry name" value="Znf_BED"/>
</dbReference>
<gene>
    <name evidence="6" type="ORF">FRX31_007691</name>
</gene>
<evidence type="ECO:0000256" key="1">
    <source>
        <dbReference type="ARBA" id="ARBA00022723"/>
    </source>
</evidence>
<proteinExistence type="predicted"/>
<sequence length="225" mass="25485">MGKTRKDLAWEHGESLPNNSSKCCYCAKVLKSGGVTRLKQHLAGKGNQVVACTACPKEVRAEMKRLLSGWYEDVAAKRNRDFELRDALSRPAHIDDPIDPNEIPTPIDDMDDQAMKRSRIDRYLSNGELNAHVALGHMPNKKEGPFDPYALRWESARQPTVKSMWGNSKERYHIAVLRWFHFSGIPPNVANNPYFVTMFDECARAGPGVRPPSTYEIMTNLLDKE</sequence>
<keyword evidence="2 4" id="KW-0863">Zinc-finger</keyword>
<comment type="caution">
    <text evidence="6">The sequence shown here is derived from an EMBL/GenBank/DDBJ whole genome shotgun (WGS) entry which is preliminary data.</text>
</comment>
<dbReference type="OrthoDB" id="851935at2759"/>
<dbReference type="EMBL" id="JABWDY010007723">
    <property type="protein sequence ID" value="KAF5202722.1"/>
    <property type="molecule type" value="Genomic_DNA"/>
</dbReference>
<dbReference type="PROSITE" id="PS50808">
    <property type="entry name" value="ZF_BED"/>
    <property type="match status" value="1"/>
</dbReference>
<keyword evidence="3" id="KW-0862">Zinc</keyword>
<accession>A0A7J6X307</accession>
<feature type="domain" description="BED-type" evidence="5">
    <location>
        <begin position="4"/>
        <end position="59"/>
    </location>
</feature>
<dbReference type="GO" id="GO:0003677">
    <property type="term" value="F:DNA binding"/>
    <property type="evidence" value="ECO:0007669"/>
    <property type="project" value="InterPro"/>
</dbReference>
<dbReference type="AlphaFoldDB" id="A0A7J6X307"/>
<evidence type="ECO:0000256" key="4">
    <source>
        <dbReference type="PROSITE-ProRule" id="PRU00027"/>
    </source>
</evidence>
<evidence type="ECO:0000256" key="2">
    <source>
        <dbReference type="ARBA" id="ARBA00022771"/>
    </source>
</evidence>
<dbReference type="GO" id="GO:0008270">
    <property type="term" value="F:zinc ion binding"/>
    <property type="evidence" value="ECO:0007669"/>
    <property type="project" value="UniProtKB-KW"/>
</dbReference>
<dbReference type="Pfam" id="PF02892">
    <property type="entry name" value="zf-BED"/>
    <property type="match status" value="1"/>
</dbReference>
<protein>
    <recommendedName>
        <fullName evidence="5">BED-type domain-containing protein</fullName>
    </recommendedName>
</protein>
<keyword evidence="7" id="KW-1185">Reference proteome</keyword>
<evidence type="ECO:0000259" key="5">
    <source>
        <dbReference type="PROSITE" id="PS50808"/>
    </source>
</evidence>
<evidence type="ECO:0000256" key="3">
    <source>
        <dbReference type="ARBA" id="ARBA00022833"/>
    </source>
</evidence>